<name>A0A1A7BGP0_9SPHN</name>
<proteinExistence type="predicted"/>
<evidence type="ECO:0000256" key="1">
    <source>
        <dbReference type="SAM" id="Phobius"/>
    </source>
</evidence>
<keyword evidence="3" id="KW-1185">Reference proteome</keyword>
<gene>
    <name evidence="2" type="ORF">I603_1161</name>
</gene>
<dbReference type="EMBL" id="LZYB01000002">
    <property type="protein sequence ID" value="OBV11718.1"/>
    <property type="molecule type" value="Genomic_DNA"/>
</dbReference>
<sequence length="101" mass="10296">MAIISGVLTLAFLAGLAMLFGFIANFAFKRSSPARRAGYAAAALGVLLTIPAFAALIGTGAGLLPIIAVGVGTLLFAALAFPLALVVTKRRPADPDHNVFD</sequence>
<dbReference type="Proteomes" id="UP000092484">
    <property type="component" value="Unassembled WGS sequence"/>
</dbReference>
<accession>A0A1A7BGP0</accession>
<dbReference type="STRING" id="1300349.I603_1161"/>
<dbReference type="AlphaFoldDB" id="A0A1A7BGP0"/>
<reference evidence="2 3" key="1">
    <citation type="submission" date="2016-06" db="EMBL/GenBank/DDBJ databases">
        <title>Genome sequence of Porphyrobacter dokdonensis DSW-74.</title>
        <authorList>
            <person name="Kim J.F."/>
            <person name="Song J.Y."/>
        </authorList>
    </citation>
    <scope>NUCLEOTIDE SEQUENCE [LARGE SCALE GENOMIC DNA]</scope>
    <source>
        <strain evidence="2 3">DSW-74</strain>
    </source>
</reference>
<evidence type="ECO:0000313" key="2">
    <source>
        <dbReference type="EMBL" id="OBV11718.1"/>
    </source>
</evidence>
<feature type="transmembrane region" description="Helical" evidence="1">
    <location>
        <begin position="63"/>
        <end position="87"/>
    </location>
</feature>
<keyword evidence="1" id="KW-0472">Membrane</keyword>
<organism evidence="2 3">
    <name type="scientific">Erythrobacter dokdonensis DSW-74</name>
    <dbReference type="NCBI Taxonomy" id="1300349"/>
    <lineage>
        <taxon>Bacteria</taxon>
        <taxon>Pseudomonadati</taxon>
        <taxon>Pseudomonadota</taxon>
        <taxon>Alphaproteobacteria</taxon>
        <taxon>Sphingomonadales</taxon>
        <taxon>Erythrobacteraceae</taxon>
        <taxon>Erythrobacter/Porphyrobacter group</taxon>
        <taxon>Erythrobacter</taxon>
    </lineage>
</organism>
<evidence type="ECO:0000313" key="3">
    <source>
        <dbReference type="Proteomes" id="UP000092484"/>
    </source>
</evidence>
<protein>
    <submittedName>
        <fullName evidence="2">Uncharacterized protein</fullName>
    </submittedName>
</protein>
<feature type="transmembrane region" description="Helical" evidence="1">
    <location>
        <begin position="39"/>
        <end position="57"/>
    </location>
</feature>
<feature type="transmembrane region" description="Helical" evidence="1">
    <location>
        <begin position="6"/>
        <end position="27"/>
    </location>
</feature>
<keyword evidence="1" id="KW-0812">Transmembrane</keyword>
<dbReference type="RefSeq" id="WP_143736741.1">
    <property type="nucleotide sequence ID" value="NZ_LZYB01000002.1"/>
</dbReference>
<keyword evidence="1" id="KW-1133">Transmembrane helix</keyword>
<comment type="caution">
    <text evidence="2">The sequence shown here is derived from an EMBL/GenBank/DDBJ whole genome shotgun (WGS) entry which is preliminary data.</text>
</comment>